<keyword evidence="3" id="KW-1185">Reference proteome</keyword>
<dbReference type="Proteomes" id="UP000230233">
    <property type="component" value="Chromosome V"/>
</dbReference>
<organism evidence="2 3">
    <name type="scientific">Caenorhabditis nigoni</name>
    <dbReference type="NCBI Taxonomy" id="1611254"/>
    <lineage>
        <taxon>Eukaryota</taxon>
        <taxon>Metazoa</taxon>
        <taxon>Ecdysozoa</taxon>
        <taxon>Nematoda</taxon>
        <taxon>Chromadorea</taxon>
        <taxon>Rhabditida</taxon>
        <taxon>Rhabditina</taxon>
        <taxon>Rhabditomorpha</taxon>
        <taxon>Rhabditoidea</taxon>
        <taxon>Rhabditidae</taxon>
        <taxon>Peloderinae</taxon>
        <taxon>Caenorhabditis</taxon>
    </lineage>
</organism>
<protein>
    <submittedName>
        <fullName evidence="2">Uncharacterized protein</fullName>
    </submittedName>
</protein>
<proteinExistence type="predicted"/>
<feature type="region of interest" description="Disordered" evidence="1">
    <location>
        <begin position="1"/>
        <end position="38"/>
    </location>
</feature>
<evidence type="ECO:0000313" key="3">
    <source>
        <dbReference type="Proteomes" id="UP000230233"/>
    </source>
</evidence>
<evidence type="ECO:0000313" key="2">
    <source>
        <dbReference type="EMBL" id="PIC27772.1"/>
    </source>
</evidence>
<sequence length="97" mass="11041">MTGEFRFHENPDTSSRRALSHLDEGRPEDHDEVPLTSVDGSKIRAEGWLSQATNLDKRKLCAIGQQHEQGEFWPRNMPQATSSGQCTARRSLLIFKF</sequence>
<accession>A0A2G5TKG7</accession>
<dbReference type="EMBL" id="PDUG01000005">
    <property type="protein sequence ID" value="PIC27772.1"/>
    <property type="molecule type" value="Genomic_DNA"/>
</dbReference>
<reference evidence="3" key="1">
    <citation type="submission" date="2017-10" db="EMBL/GenBank/DDBJ databases">
        <title>Rapid genome shrinkage in a self-fertile nematode reveals novel sperm competition proteins.</title>
        <authorList>
            <person name="Yin D."/>
            <person name="Schwarz E.M."/>
            <person name="Thomas C.G."/>
            <person name="Felde R.L."/>
            <person name="Korf I.F."/>
            <person name="Cutter A.D."/>
            <person name="Schartner C.M."/>
            <person name="Ralston E.J."/>
            <person name="Meyer B.J."/>
            <person name="Haag E.S."/>
        </authorList>
    </citation>
    <scope>NUCLEOTIDE SEQUENCE [LARGE SCALE GENOMIC DNA]</scope>
    <source>
        <strain evidence="3">JU1422</strain>
    </source>
</reference>
<dbReference type="AlphaFoldDB" id="A0A2G5TKG7"/>
<feature type="compositionally biased region" description="Basic and acidic residues" evidence="1">
    <location>
        <begin position="1"/>
        <end position="33"/>
    </location>
</feature>
<evidence type="ECO:0000256" key="1">
    <source>
        <dbReference type="SAM" id="MobiDB-lite"/>
    </source>
</evidence>
<gene>
    <name evidence="2" type="primary">Cnig_chr_V.g19927</name>
    <name evidence="2" type="ORF">B9Z55_019927</name>
</gene>
<name>A0A2G5TKG7_9PELO</name>
<comment type="caution">
    <text evidence="2">The sequence shown here is derived from an EMBL/GenBank/DDBJ whole genome shotgun (WGS) entry which is preliminary data.</text>
</comment>